<feature type="domain" description="pPIWI-RE RNaseH" evidence="2">
    <location>
        <begin position="657"/>
        <end position="969"/>
    </location>
</feature>
<keyword evidence="8" id="KW-1185">Reference proteome</keyword>
<evidence type="ECO:0000313" key="8">
    <source>
        <dbReference type="Proteomes" id="UP000501753"/>
    </source>
</evidence>
<feature type="region of interest" description="Disordered" evidence="1">
    <location>
        <begin position="728"/>
        <end position="764"/>
    </location>
</feature>
<evidence type="ECO:0000313" key="5">
    <source>
        <dbReference type="EMBL" id="AZS84537.1"/>
    </source>
</evidence>
<evidence type="ECO:0000259" key="2">
    <source>
        <dbReference type="Pfam" id="PF13032"/>
    </source>
</evidence>
<dbReference type="Pfam" id="PF18157">
    <property type="entry name" value="MID_pPIWI_RE"/>
    <property type="match status" value="1"/>
</dbReference>
<dbReference type="Proteomes" id="UP000271291">
    <property type="component" value="Chromosome"/>
</dbReference>
<evidence type="ECO:0000313" key="6">
    <source>
        <dbReference type="EMBL" id="QCN88608.1"/>
    </source>
</evidence>
<protein>
    <submittedName>
        <fullName evidence="5">DUF3893 domain-containing protein</fullName>
    </submittedName>
</protein>
<dbReference type="EMBL" id="CP029078">
    <property type="protein sequence ID" value="QCN88608.1"/>
    <property type="molecule type" value="Genomic_DNA"/>
</dbReference>
<dbReference type="Pfam" id="PF13032">
    <property type="entry name" value="RNaseH_pPIWI_RE"/>
    <property type="match status" value="1"/>
</dbReference>
<dbReference type="InterPro" id="IPR025085">
    <property type="entry name" value="pPIWI_RE_X"/>
</dbReference>
<evidence type="ECO:0000313" key="7">
    <source>
        <dbReference type="Proteomes" id="UP000271291"/>
    </source>
</evidence>
<dbReference type="OrthoDB" id="3199411at2"/>
<dbReference type="Pfam" id="PF13111">
    <property type="entry name" value="pPIWI_RE_X"/>
    <property type="match status" value="1"/>
</dbReference>
<dbReference type="AlphaFoldDB" id="A0A3Q9KMV3"/>
<reference evidence="5 7" key="2">
    <citation type="submission" date="2018-12" db="EMBL/GenBank/DDBJ databases">
        <title>Streptomyces griseoviridis F1-27 complete genome.</title>
        <authorList>
            <person name="Mariita R.M."/>
            <person name="Sello J.K."/>
        </authorList>
    </citation>
    <scope>NUCLEOTIDE SEQUENCE [LARGE SCALE GENOMIC DNA]</scope>
    <source>
        <strain evidence="5 7">F1-27</strain>
    </source>
</reference>
<dbReference type="InterPro" id="IPR040496">
    <property type="entry name" value="MID_pPIWI_RE"/>
</dbReference>
<evidence type="ECO:0000259" key="3">
    <source>
        <dbReference type="Pfam" id="PF13111"/>
    </source>
</evidence>
<sequence length="1027" mass="112710">MPPVYRSARTTAWRPADALASHAAPYRVLPFPEQWRDAVLTLCNAPRVAAGKEPWKTAPTWRLEQVLQAFAPDVLALPRPFHDRDPGAPAHWLCAPADLPDPLPGPVLDTVLKHWLRDLRPEPEYRGLLKETIAELAAHPPRWETVHHELMPRDAPTDGGTARPSPHQYSLSPDWLARRILALGPYLYDGGQLTFRAMPRGPRDQGAQLVSEPIRFPGPDEKQDSWWSVTLSITLQTVPFDPLPRFNLRWSVRRWATRTSAKTGRLRLPWGASTTVLLRPRRPFLPGTPRSERFAVAALERYWDKDLGEKGEFADRWRAGGPAAMLAGLPLGEPFPDADAILTDPASWLRDDARAGILYRTAMGRHDVGPGFMAHQLSQLTAWAEGALTSELRRAPDLSLIDRGTPANIPKGDNETVEAERCAQRRLATAYALDALDGVARQGGAPVLEARLLWQSPRLRDAALASLAELLGLKGDGGSFTAQQYDDATAGASVVHEWSAPELTVRVHCLRPLVPLTERTADSLLAPLDLPTGTHIKDAQVTAATVARRDSAAQWLAAERTTEAPALALVEIGRAASYPSRLHDPKFAMRLGFAKAGFVTQFTTVPVAGDENGKGAETASSLRHRTLSAWNDGLRQLGARTLPRLAEDDGLPDGLRHAALWMVRKNRTTRNRWAAYLPVGVMVTPDPAGTGAARVEGWDPEARSGAGAWVPYPELLLRLTTKAEVKPVLPSQRGSLDDEADTSEVQTESGTERPKRYKERERQRREAAEWLQGLRGSLRTAPTVLFAEAHNARSHWTWLQDGRIERDRLQDGLAPARRLDPDLRMVRVRAGARNETPQWWGRAPEGKANGIQQGLWVAEDAAEDARVFFSTTAKPVQFKHAAVTADKLSPRPIAQGKRKGEPTIDTGQAAWMPGLLEIAVVGCHRDDGDDPRSLALLTHVLRQPSDYDQALALPLPLHLAGLAQEYVLPTPKDDEAETGDAGAAGQSGASDDLDDAQDASPVEQPVPNLELEAPDVDAEGQLQLFEM</sequence>
<feature type="compositionally biased region" description="Basic and acidic residues" evidence="1">
    <location>
        <begin position="750"/>
        <end position="764"/>
    </location>
</feature>
<feature type="region of interest" description="Disordered" evidence="1">
    <location>
        <begin position="972"/>
        <end position="1027"/>
    </location>
</feature>
<gene>
    <name evidence="6" type="ORF">DDJ31_29575</name>
    <name evidence="5" type="ORF">ELQ87_09740</name>
</gene>
<dbReference type="EMBL" id="CP034687">
    <property type="protein sequence ID" value="AZS84537.1"/>
    <property type="molecule type" value="Genomic_DNA"/>
</dbReference>
<accession>A0A3Q9KMV3</accession>
<name>A0A3Q9KMV3_STRGD</name>
<organism evidence="5 7">
    <name type="scientific">Streptomyces griseoviridis</name>
    <dbReference type="NCBI Taxonomy" id="45398"/>
    <lineage>
        <taxon>Bacteria</taxon>
        <taxon>Bacillati</taxon>
        <taxon>Actinomycetota</taxon>
        <taxon>Actinomycetes</taxon>
        <taxon>Kitasatosporales</taxon>
        <taxon>Streptomycetaceae</taxon>
        <taxon>Streptomyces</taxon>
    </lineage>
</organism>
<evidence type="ECO:0000256" key="1">
    <source>
        <dbReference type="SAM" id="MobiDB-lite"/>
    </source>
</evidence>
<feature type="compositionally biased region" description="Low complexity" evidence="1">
    <location>
        <begin position="979"/>
        <end position="990"/>
    </location>
</feature>
<dbReference type="Proteomes" id="UP000501753">
    <property type="component" value="Chromosome"/>
</dbReference>
<dbReference type="KEGG" id="sgd:ELQ87_09740"/>
<dbReference type="RefSeq" id="WP_127177437.1">
    <property type="nucleotide sequence ID" value="NZ_CP029078.1"/>
</dbReference>
<dbReference type="InterPro" id="IPR024996">
    <property type="entry name" value="RNaseH_pPIWI_RE"/>
</dbReference>
<evidence type="ECO:0000259" key="4">
    <source>
        <dbReference type="Pfam" id="PF18157"/>
    </source>
</evidence>
<reference evidence="6 8" key="1">
    <citation type="submission" date="2018-04" db="EMBL/GenBank/DDBJ databases">
        <title>Complete genome sequences of Streptomyces griseoviridis K61 and characterization of antagonistic properties of biological control agents.</title>
        <authorList>
            <person name="Mariita R.M."/>
            <person name="Sello J.K."/>
        </authorList>
    </citation>
    <scope>NUCLEOTIDE SEQUENCE [LARGE SCALE GENOMIC DNA]</scope>
    <source>
        <strain evidence="6 8">K61</strain>
    </source>
</reference>
<feature type="domain" description="pPIWI-RE module N-terminal" evidence="3">
    <location>
        <begin position="12"/>
        <end position="433"/>
    </location>
</feature>
<proteinExistence type="predicted"/>
<feature type="domain" description="Prokaryotic pPIWI-RE MID" evidence="4">
    <location>
        <begin position="497"/>
        <end position="643"/>
    </location>
</feature>